<organism evidence="2 3">
    <name type="scientific">Brachionus plicatilis</name>
    <name type="common">Marine rotifer</name>
    <name type="synonym">Brachionus muelleri</name>
    <dbReference type="NCBI Taxonomy" id="10195"/>
    <lineage>
        <taxon>Eukaryota</taxon>
        <taxon>Metazoa</taxon>
        <taxon>Spiralia</taxon>
        <taxon>Gnathifera</taxon>
        <taxon>Rotifera</taxon>
        <taxon>Eurotatoria</taxon>
        <taxon>Monogononta</taxon>
        <taxon>Pseudotrocha</taxon>
        <taxon>Ploima</taxon>
        <taxon>Brachionidae</taxon>
        <taxon>Brachionus</taxon>
    </lineage>
</organism>
<dbReference type="STRING" id="10195.A0A3M7S419"/>
<comment type="caution">
    <text evidence="2">The sequence shown here is derived from an EMBL/GenBank/DDBJ whole genome shotgun (WGS) entry which is preliminary data.</text>
</comment>
<evidence type="ECO:0000313" key="3">
    <source>
        <dbReference type="Proteomes" id="UP000276133"/>
    </source>
</evidence>
<dbReference type="PANTHER" id="PTHR16231">
    <property type="entry name" value="COMM DOMAIN-CONTAINING PROTEIN 4-8 FAMILY MEMBER"/>
    <property type="match status" value="1"/>
</dbReference>
<dbReference type="OrthoDB" id="284322at2759"/>
<reference evidence="2 3" key="1">
    <citation type="journal article" date="2018" name="Sci. Rep.">
        <title>Genomic signatures of local adaptation to the degree of environmental predictability in rotifers.</title>
        <authorList>
            <person name="Franch-Gras L."/>
            <person name="Hahn C."/>
            <person name="Garcia-Roger E.M."/>
            <person name="Carmona M.J."/>
            <person name="Serra M."/>
            <person name="Gomez A."/>
        </authorList>
    </citation>
    <scope>NUCLEOTIDE SEQUENCE [LARGE SCALE GENOMIC DNA]</scope>
    <source>
        <strain evidence="2">HYR1</strain>
    </source>
</reference>
<gene>
    <name evidence="2" type="ORF">BpHYR1_047328</name>
</gene>
<dbReference type="PROSITE" id="PS51269">
    <property type="entry name" value="COMM"/>
    <property type="match status" value="1"/>
</dbReference>
<keyword evidence="3" id="KW-1185">Reference proteome</keyword>
<dbReference type="InterPro" id="IPR017920">
    <property type="entry name" value="COMM"/>
</dbReference>
<dbReference type="Pfam" id="PF07258">
    <property type="entry name" value="COMM_domain"/>
    <property type="match status" value="1"/>
</dbReference>
<accession>A0A3M7S419</accession>
<feature type="domain" description="COMM" evidence="1">
    <location>
        <begin position="131"/>
        <end position="202"/>
    </location>
</feature>
<name>A0A3M7S419_BRAPC</name>
<dbReference type="PANTHER" id="PTHR16231:SF4">
    <property type="entry name" value="COMM DOMAIN-CONTAINING PROTEIN 4"/>
    <property type="match status" value="1"/>
</dbReference>
<dbReference type="Proteomes" id="UP000276133">
    <property type="component" value="Unassembled WGS sequence"/>
</dbReference>
<dbReference type="AlphaFoldDB" id="A0A3M7S419"/>
<protein>
    <submittedName>
        <fullName evidence="2">COMM domain-containing 4</fullName>
    </submittedName>
</protein>
<evidence type="ECO:0000259" key="1">
    <source>
        <dbReference type="PROSITE" id="PS51269"/>
    </source>
</evidence>
<dbReference type="EMBL" id="REGN01002093">
    <property type="protein sequence ID" value="RNA30365.1"/>
    <property type="molecule type" value="Genomic_DNA"/>
</dbReference>
<evidence type="ECO:0000313" key="2">
    <source>
        <dbReference type="EMBL" id="RNA30365.1"/>
    </source>
</evidence>
<sequence>MKFRFCGDLDCPDWILAEIATISKISSIKAKQLTNLVSYSIIKNEEIEKEKLEKLANDSKLEFNDIKACVALLEFVLKCSVKYGCNGEILSSELQQLGLPKEHSTSICKVYDDIQSKLEVCLKNSSLKLNGLESITWRLDYIFSSNLNPKINEPLVNVKFKINNIQNVNKPYDSVTISLDSNKLKLLIHELKQARSLMSQYESSIQNVQS</sequence>
<dbReference type="InterPro" id="IPR047155">
    <property type="entry name" value="COMMD4/6/7/8"/>
</dbReference>
<dbReference type="Pfam" id="PF21672">
    <property type="entry name" value="COMM_HN"/>
    <property type="match status" value="1"/>
</dbReference>
<proteinExistence type="predicted"/>